<evidence type="ECO:0000256" key="3">
    <source>
        <dbReference type="ARBA" id="ARBA00023002"/>
    </source>
</evidence>
<evidence type="ECO:0000313" key="10">
    <source>
        <dbReference type="Proteomes" id="UP000267096"/>
    </source>
</evidence>
<dbReference type="WBParaSite" id="ASIM_0001127301-mRNA-1">
    <property type="protein sequence ID" value="ASIM_0001127301-mRNA-1"/>
    <property type="gene ID" value="ASIM_0001127301"/>
</dbReference>
<dbReference type="AlphaFoldDB" id="A0A0M3JTC4"/>
<evidence type="ECO:0000256" key="4">
    <source>
        <dbReference type="ARBA" id="ARBA00023004"/>
    </source>
</evidence>
<dbReference type="GO" id="GO:0035515">
    <property type="term" value="F:oxidative RNA demethylase activity"/>
    <property type="evidence" value="ECO:0007669"/>
    <property type="project" value="TreeGrafter"/>
</dbReference>
<dbReference type="GO" id="GO:0035513">
    <property type="term" value="P:oxidative RNA demethylation"/>
    <property type="evidence" value="ECO:0007669"/>
    <property type="project" value="TreeGrafter"/>
</dbReference>
<dbReference type="GO" id="GO:0005737">
    <property type="term" value="C:cytoplasm"/>
    <property type="evidence" value="ECO:0007669"/>
    <property type="project" value="TreeGrafter"/>
</dbReference>
<keyword evidence="7" id="KW-0812">Transmembrane</keyword>
<feature type="domain" description="Fe2OG dioxygenase" evidence="8">
    <location>
        <begin position="297"/>
        <end position="414"/>
    </location>
</feature>
<feature type="transmembrane region" description="Helical" evidence="7">
    <location>
        <begin position="21"/>
        <end position="39"/>
    </location>
</feature>
<gene>
    <name evidence="9" type="ORF">ASIM_LOCUS10831</name>
</gene>
<dbReference type="GO" id="GO:0035516">
    <property type="term" value="F:broad specificity oxidative DNA demethylase activity"/>
    <property type="evidence" value="ECO:0007669"/>
    <property type="project" value="TreeGrafter"/>
</dbReference>
<sequence length="416" mass="46709">MSSLPKWWPYKSSLQEAGRRLVALLGGIIVGANAVTHYYKPLAEFESELAKGKSELLLKTAECAGGHCYHSGDNGSERVHEKNIDSDNNDYHISNSTSRSASPADSVFKRAFKYYKKRSPAPDLSNVIDFRAVSDPRSPAAALLSHGQIERLSVKLANEHVPCEPFKRLGLKLPSEWNVFAIANRQGLYILSDVVERSKQLEWISKCLHIYPEAPNKTNVHLHNPNASEIFKNHGKNLRWTTMGYHYDWTTKKYPETGVVPFYYRVLEIGITGDQLPSEIKLLAEIISNILGLGEMEADAVIINYFPPKSTLSAHVDRSEHDLSKPLISLSLGQSAVYLSGGRSVDDSLDAILLHSGDVLVMHAQQRLVYHAVPRIIKTTDYRLELSNINTDQPKELIDYVNTNRISITIRQVDRH</sequence>
<reference evidence="11" key="1">
    <citation type="submission" date="2017-02" db="UniProtKB">
        <authorList>
            <consortium name="WormBaseParasite"/>
        </authorList>
    </citation>
    <scope>IDENTIFICATION</scope>
</reference>
<feature type="binding site" evidence="5">
    <location>
        <position position="315"/>
    </location>
    <ligand>
        <name>Fe cation</name>
        <dbReference type="ChEBI" id="CHEBI:24875"/>
        <note>catalytic</note>
    </ligand>
</feature>
<evidence type="ECO:0000259" key="8">
    <source>
        <dbReference type="PROSITE" id="PS51471"/>
    </source>
</evidence>
<name>A0A0M3JTC4_ANISI</name>
<dbReference type="SUPFAM" id="SSF51197">
    <property type="entry name" value="Clavaminate synthase-like"/>
    <property type="match status" value="1"/>
</dbReference>
<evidence type="ECO:0000313" key="11">
    <source>
        <dbReference type="WBParaSite" id="ASIM_0001127301-mRNA-1"/>
    </source>
</evidence>
<reference evidence="9 10" key="2">
    <citation type="submission" date="2018-11" db="EMBL/GenBank/DDBJ databases">
        <authorList>
            <consortium name="Pathogen Informatics"/>
        </authorList>
    </citation>
    <scope>NUCLEOTIDE SEQUENCE [LARGE SCALE GENOMIC DNA]</scope>
</reference>
<keyword evidence="2" id="KW-0223">Dioxygenase</keyword>
<dbReference type="Gene3D" id="2.60.120.590">
    <property type="entry name" value="Alpha-ketoglutarate-dependent dioxygenase AlkB-like"/>
    <property type="match status" value="1"/>
</dbReference>
<evidence type="ECO:0000256" key="7">
    <source>
        <dbReference type="SAM" id="Phobius"/>
    </source>
</evidence>
<keyword evidence="7" id="KW-0472">Membrane</keyword>
<accession>A0A0M3JTC4</accession>
<dbReference type="Proteomes" id="UP000267096">
    <property type="component" value="Unassembled WGS sequence"/>
</dbReference>
<dbReference type="PANTHER" id="PTHR16557:SF2">
    <property type="entry name" value="NUCLEIC ACID DIOXYGENASE ALKBH1"/>
    <property type="match status" value="1"/>
</dbReference>
<protein>
    <submittedName>
        <fullName evidence="11">Alkylated DNA repair protein alkB homolog 1 (inferred by orthology to a human protein)</fullName>
    </submittedName>
</protein>
<feature type="binding site" evidence="5">
    <location>
        <position position="371"/>
    </location>
    <ligand>
        <name>Fe cation</name>
        <dbReference type="ChEBI" id="CHEBI:24875"/>
        <note>catalytic</note>
    </ligand>
</feature>
<dbReference type="InterPro" id="IPR005123">
    <property type="entry name" value="Oxoglu/Fe-dep_dioxygenase_dom"/>
</dbReference>
<keyword evidence="7" id="KW-1133">Transmembrane helix</keyword>
<evidence type="ECO:0000256" key="6">
    <source>
        <dbReference type="SAM" id="MobiDB-lite"/>
    </source>
</evidence>
<keyword evidence="10" id="KW-1185">Reference proteome</keyword>
<dbReference type="InterPro" id="IPR004574">
    <property type="entry name" value="Alkb"/>
</dbReference>
<feature type="compositionally biased region" description="Basic and acidic residues" evidence="6">
    <location>
        <begin position="75"/>
        <end position="85"/>
    </location>
</feature>
<dbReference type="PANTHER" id="PTHR16557">
    <property type="entry name" value="ALKYLATED DNA REPAIR PROTEIN ALKB-RELATED"/>
    <property type="match status" value="1"/>
</dbReference>
<keyword evidence="4 5" id="KW-0408">Iron</keyword>
<keyword evidence="3" id="KW-0560">Oxidoreductase</keyword>
<evidence type="ECO:0000256" key="2">
    <source>
        <dbReference type="ARBA" id="ARBA00022964"/>
    </source>
</evidence>
<comment type="cofactor">
    <cofactor evidence="5">
        <name>Fe(2+)</name>
        <dbReference type="ChEBI" id="CHEBI:29033"/>
    </cofactor>
    <text evidence="5">Binds 1 Fe(2+) ion per subunit.</text>
</comment>
<dbReference type="GO" id="GO:0005634">
    <property type="term" value="C:nucleus"/>
    <property type="evidence" value="ECO:0007669"/>
    <property type="project" value="TreeGrafter"/>
</dbReference>
<evidence type="ECO:0000256" key="1">
    <source>
        <dbReference type="ARBA" id="ARBA00022723"/>
    </source>
</evidence>
<dbReference type="InterPro" id="IPR027450">
    <property type="entry name" value="AlkB-like"/>
</dbReference>
<feature type="region of interest" description="Disordered" evidence="6">
    <location>
        <begin position="72"/>
        <end position="98"/>
    </location>
</feature>
<dbReference type="InterPro" id="IPR037151">
    <property type="entry name" value="AlkB-like_sf"/>
</dbReference>
<proteinExistence type="predicted"/>
<dbReference type="OrthoDB" id="6614653at2759"/>
<keyword evidence="1 5" id="KW-0479">Metal-binding</keyword>
<evidence type="ECO:0000256" key="5">
    <source>
        <dbReference type="PIRSR" id="PIRSR604574-2"/>
    </source>
</evidence>
<feature type="binding site" evidence="5">
    <location>
        <position position="317"/>
    </location>
    <ligand>
        <name>Fe cation</name>
        <dbReference type="ChEBI" id="CHEBI:24875"/>
        <note>catalytic</note>
    </ligand>
</feature>
<organism evidence="11">
    <name type="scientific">Anisakis simplex</name>
    <name type="common">Herring worm</name>
    <dbReference type="NCBI Taxonomy" id="6269"/>
    <lineage>
        <taxon>Eukaryota</taxon>
        <taxon>Metazoa</taxon>
        <taxon>Ecdysozoa</taxon>
        <taxon>Nematoda</taxon>
        <taxon>Chromadorea</taxon>
        <taxon>Rhabditida</taxon>
        <taxon>Spirurina</taxon>
        <taxon>Ascaridomorpha</taxon>
        <taxon>Ascaridoidea</taxon>
        <taxon>Anisakidae</taxon>
        <taxon>Anisakis</taxon>
        <taxon>Anisakis simplex complex</taxon>
    </lineage>
</organism>
<dbReference type="EMBL" id="UYRR01031021">
    <property type="protein sequence ID" value="VDK43744.1"/>
    <property type="molecule type" value="Genomic_DNA"/>
</dbReference>
<dbReference type="PROSITE" id="PS51471">
    <property type="entry name" value="FE2OG_OXY"/>
    <property type="match status" value="1"/>
</dbReference>
<evidence type="ECO:0000313" key="9">
    <source>
        <dbReference type="EMBL" id="VDK43744.1"/>
    </source>
</evidence>
<dbReference type="Pfam" id="PF13532">
    <property type="entry name" value="2OG-FeII_Oxy_2"/>
    <property type="match status" value="1"/>
</dbReference>
<dbReference type="GO" id="GO:0008198">
    <property type="term" value="F:ferrous iron binding"/>
    <property type="evidence" value="ECO:0007669"/>
    <property type="project" value="TreeGrafter"/>
</dbReference>